<comment type="similarity">
    <text evidence="2">Belongs to the methyl-accepting chemotaxis (MCP) protein family.</text>
</comment>
<comment type="caution">
    <text evidence="5">The sequence shown here is derived from an EMBL/GenBank/DDBJ whole genome shotgun (WGS) entry which is preliminary data.</text>
</comment>
<sequence>MLSDLGSVFARAGEGDLEARILAIPQDEALAQVAHGVNHFLDVTDAFVRESQAALDAASAGRYHRHLLTFGLPGSFESGARRINAAQARMKEVDERARRDDQARAQLVATSTEISSSVAGAATELEASAAQASTAVRAAASEVGAARATVEQLETTSAQIQDTVELVQRVAAQTRMLALNARIESARAAEGGEGFAVVAGEVETLAEETARTVGRITDQVDAARSATAATAAAITRFHELVQELETQVAAVADASGGSGGLSDLAEALYAEIARIDT</sequence>
<evidence type="ECO:0000256" key="1">
    <source>
        <dbReference type="ARBA" id="ARBA00023224"/>
    </source>
</evidence>
<keyword evidence="6" id="KW-1185">Reference proteome</keyword>
<dbReference type="Proteomes" id="UP000008366">
    <property type="component" value="Unassembled WGS sequence"/>
</dbReference>
<dbReference type="STRING" id="1184609.KILIM_130_00020"/>
<organism evidence="5 6">
    <name type="scientific">Kineosphaera limosa NBRC 100340</name>
    <dbReference type="NCBI Taxonomy" id="1184609"/>
    <lineage>
        <taxon>Bacteria</taxon>
        <taxon>Bacillati</taxon>
        <taxon>Actinomycetota</taxon>
        <taxon>Actinomycetes</taxon>
        <taxon>Micrococcales</taxon>
        <taxon>Dermatophilaceae</taxon>
        <taxon>Kineosphaera</taxon>
    </lineage>
</organism>
<dbReference type="SMART" id="SM00283">
    <property type="entry name" value="MA"/>
    <property type="match status" value="1"/>
</dbReference>
<protein>
    <submittedName>
        <fullName evidence="5">Putative methyl-accepting chemotaxis protein</fullName>
    </submittedName>
</protein>
<dbReference type="RefSeq" id="WP_006594866.1">
    <property type="nucleotide sequence ID" value="NZ_BAHD01000130.1"/>
</dbReference>
<dbReference type="PANTHER" id="PTHR32089:SF112">
    <property type="entry name" value="LYSOZYME-LIKE PROTEIN-RELATED"/>
    <property type="match status" value="1"/>
</dbReference>
<dbReference type="PROSITE" id="PS50111">
    <property type="entry name" value="CHEMOTAXIS_TRANSDUC_2"/>
    <property type="match status" value="1"/>
</dbReference>
<dbReference type="GO" id="GO:0004888">
    <property type="term" value="F:transmembrane signaling receptor activity"/>
    <property type="evidence" value="ECO:0007669"/>
    <property type="project" value="InterPro"/>
</dbReference>
<dbReference type="GO" id="GO:0006935">
    <property type="term" value="P:chemotaxis"/>
    <property type="evidence" value="ECO:0007669"/>
    <property type="project" value="InterPro"/>
</dbReference>
<dbReference type="GO" id="GO:0007165">
    <property type="term" value="P:signal transduction"/>
    <property type="evidence" value="ECO:0007669"/>
    <property type="project" value="UniProtKB-KW"/>
</dbReference>
<dbReference type="eggNOG" id="COG0840">
    <property type="taxonomic scope" value="Bacteria"/>
</dbReference>
<feature type="domain" description="Methyl-accepting transducer" evidence="4">
    <location>
        <begin position="106"/>
        <end position="277"/>
    </location>
</feature>
<dbReference type="InterPro" id="IPR004089">
    <property type="entry name" value="MCPsignal_dom"/>
</dbReference>
<dbReference type="AlphaFoldDB" id="K6XHP6"/>
<evidence type="ECO:0000313" key="6">
    <source>
        <dbReference type="Proteomes" id="UP000008366"/>
    </source>
</evidence>
<evidence type="ECO:0000256" key="2">
    <source>
        <dbReference type="ARBA" id="ARBA00029447"/>
    </source>
</evidence>
<dbReference type="InterPro" id="IPR004090">
    <property type="entry name" value="Chemotax_Me-accpt_rcpt"/>
</dbReference>
<gene>
    <name evidence="5" type="ORF">KILIM_130_00020</name>
</gene>
<evidence type="ECO:0000256" key="3">
    <source>
        <dbReference type="PROSITE-ProRule" id="PRU00284"/>
    </source>
</evidence>
<dbReference type="PRINTS" id="PR00260">
    <property type="entry name" value="CHEMTRNSDUCR"/>
</dbReference>
<dbReference type="Gene3D" id="1.10.287.950">
    <property type="entry name" value="Methyl-accepting chemotaxis protein"/>
    <property type="match status" value="1"/>
</dbReference>
<reference evidence="5 6" key="1">
    <citation type="submission" date="2012-08" db="EMBL/GenBank/DDBJ databases">
        <title>Whole genome shotgun sequence of Kineosphaera limosa NBRC 100340.</title>
        <authorList>
            <person name="Yoshida I."/>
            <person name="Isaki S."/>
            <person name="Hosoyama A."/>
            <person name="Tsuchikane K."/>
            <person name="Katsumata H."/>
            <person name="Ando Y."/>
            <person name="Ohji S."/>
            <person name="Hamada M."/>
            <person name="Tamura T."/>
            <person name="Yamazoe A."/>
            <person name="Yamazaki S."/>
            <person name="Fujita N."/>
        </authorList>
    </citation>
    <scope>NUCLEOTIDE SEQUENCE [LARGE SCALE GENOMIC DNA]</scope>
    <source>
        <strain evidence="5 6">NBRC 100340</strain>
    </source>
</reference>
<dbReference type="Pfam" id="PF00015">
    <property type="entry name" value="MCPsignal"/>
    <property type="match status" value="1"/>
</dbReference>
<accession>K6XHP6</accession>
<evidence type="ECO:0000313" key="5">
    <source>
        <dbReference type="EMBL" id="GAB98334.1"/>
    </source>
</evidence>
<proteinExistence type="inferred from homology"/>
<evidence type="ECO:0000259" key="4">
    <source>
        <dbReference type="PROSITE" id="PS50111"/>
    </source>
</evidence>
<dbReference type="SUPFAM" id="SSF58104">
    <property type="entry name" value="Methyl-accepting chemotaxis protein (MCP) signaling domain"/>
    <property type="match status" value="1"/>
</dbReference>
<name>K6XHP6_9MICO</name>
<dbReference type="EMBL" id="BAHD01000130">
    <property type="protein sequence ID" value="GAB98334.1"/>
    <property type="molecule type" value="Genomic_DNA"/>
</dbReference>
<keyword evidence="1 3" id="KW-0807">Transducer</keyword>
<dbReference type="GO" id="GO:0016020">
    <property type="term" value="C:membrane"/>
    <property type="evidence" value="ECO:0007669"/>
    <property type="project" value="InterPro"/>
</dbReference>
<dbReference type="OrthoDB" id="5179380at2"/>
<dbReference type="PANTHER" id="PTHR32089">
    <property type="entry name" value="METHYL-ACCEPTING CHEMOTAXIS PROTEIN MCPB"/>
    <property type="match status" value="1"/>
</dbReference>